<dbReference type="AlphaFoldDB" id="A0A022RXA3"/>
<evidence type="ECO:0000256" key="1">
    <source>
        <dbReference type="ARBA" id="ARBA00004123"/>
    </source>
</evidence>
<feature type="domain" description="OVATE" evidence="8">
    <location>
        <begin position="117"/>
        <end position="176"/>
    </location>
</feature>
<keyword evidence="4 6" id="KW-0804">Transcription</keyword>
<comment type="subcellular location">
    <subcellularLocation>
        <location evidence="1 6">Nucleus</location>
    </subcellularLocation>
</comment>
<dbReference type="Proteomes" id="UP000030748">
    <property type="component" value="Unassembled WGS sequence"/>
</dbReference>
<keyword evidence="10" id="KW-1185">Reference proteome</keyword>
<dbReference type="PROSITE" id="PS51754">
    <property type="entry name" value="OVATE"/>
    <property type="match status" value="1"/>
</dbReference>
<evidence type="ECO:0000259" key="8">
    <source>
        <dbReference type="PROSITE" id="PS51754"/>
    </source>
</evidence>
<dbReference type="NCBIfam" id="TIGR01568">
    <property type="entry name" value="A_thal_3678"/>
    <property type="match status" value="1"/>
</dbReference>
<keyword evidence="2 6" id="KW-0678">Repressor</keyword>
<evidence type="ECO:0000256" key="3">
    <source>
        <dbReference type="ARBA" id="ARBA00023015"/>
    </source>
</evidence>
<keyword evidence="5 6" id="KW-0539">Nucleus</keyword>
<evidence type="ECO:0000313" key="9">
    <source>
        <dbReference type="EMBL" id="EYU45137.1"/>
    </source>
</evidence>
<feature type="region of interest" description="Disordered" evidence="7">
    <location>
        <begin position="84"/>
        <end position="110"/>
    </location>
</feature>
<dbReference type="GO" id="GO:0005634">
    <property type="term" value="C:nucleus"/>
    <property type="evidence" value="ECO:0007669"/>
    <property type="project" value="UniProtKB-SubCell"/>
</dbReference>
<dbReference type="InterPro" id="IPR038933">
    <property type="entry name" value="Ovate"/>
</dbReference>
<feature type="non-terminal residue" evidence="9">
    <location>
        <position position="1"/>
    </location>
</feature>
<dbReference type="Pfam" id="PF04844">
    <property type="entry name" value="Ovate"/>
    <property type="match status" value="1"/>
</dbReference>
<dbReference type="InterPro" id="IPR006458">
    <property type="entry name" value="Ovate_C"/>
</dbReference>
<sequence>PSKPCTMLQNKEKNTCNLPNNIIPPSDPQSSRTAKKKDKNKTEKNISSGNSHEETIYEEELLINGGEKLPVLKQKSVRERRFKRYGSKEWKESVGCSSSSSSSSSSGEGYNCHSFVVVKRSADPYEDFKNSMCEMILEKQIFEPAELEQLLMSFLSLNSRMHHKVIIEAFTEILKEVFCG</sequence>
<dbReference type="PANTHER" id="PTHR33057:SF219">
    <property type="entry name" value="TRANSCRIPTION REPRESSOR"/>
    <property type="match status" value="1"/>
</dbReference>
<accession>A0A022RXA3</accession>
<evidence type="ECO:0000313" key="10">
    <source>
        <dbReference type="Proteomes" id="UP000030748"/>
    </source>
</evidence>
<comment type="function">
    <text evidence="6">Transcriptional repressor that regulates multiple aspects of plant growth and development.</text>
</comment>
<evidence type="ECO:0000256" key="5">
    <source>
        <dbReference type="ARBA" id="ARBA00023242"/>
    </source>
</evidence>
<evidence type="ECO:0000256" key="4">
    <source>
        <dbReference type="ARBA" id="ARBA00023163"/>
    </source>
</evidence>
<gene>
    <name evidence="9" type="ORF">MIMGU_mgv1a019289mg</name>
</gene>
<protein>
    <recommendedName>
        <fullName evidence="6">Transcription repressor</fullName>
    </recommendedName>
    <alternativeName>
        <fullName evidence="6">Ovate family protein</fullName>
    </alternativeName>
</protein>
<dbReference type="PANTHER" id="PTHR33057">
    <property type="entry name" value="TRANSCRIPTION REPRESSOR OFP7-RELATED"/>
    <property type="match status" value="1"/>
</dbReference>
<feature type="region of interest" description="Disordered" evidence="7">
    <location>
        <begin position="1"/>
        <end position="55"/>
    </location>
</feature>
<evidence type="ECO:0000256" key="7">
    <source>
        <dbReference type="SAM" id="MobiDB-lite"/>
    </source>
</evidence>
<evidence type="ECO:0000256" key="6">
    <source>
        <dbReference type="RuleBase" id="RU367028"/>
    </source>
</evidence>
<name>A0A022RXA3_ERYGU</name>
<feature type="compositionally biased region" description="Low complexity" evidence="7">
    <location>
        <begin position="97"/>
        <end position="106"/>
    </location>
</feature>
<evidence type="ECO:0000256" key="2">
    <source>
        <dbReference type="ARBA" id="ARBA00022491"/>
    </source>
</evidence>
<proteinExistence type="predicted"/>
<dbReference type="GO" id="GO:0045892">
    <property type="term" value="P:negative regulation of DNA-templated transcription"/>
    <property type="evidence" value="ECO:0007669"/>
    <property type="project" value="UniProtKB-UniRule"/>
</dbReference>
<dbReference type="STRING" id="4155.A0A022RXA3"/>
<reference evidence="9 10" key="1">
    <citation type="journal article" date="2013" name="Proc. Natl. Acad. Sci. U.S.A.">
        <title>Fine-scale variation in meiotic recombination in Mimulus inferred from population shotgun sequencing.</title>
        <authorList>
            <person name="Hellsten U."/>
            <person name="Wright K.M."/>
            <person name="Jenkins J."/>
            <person name="Shu S."/>
            <person name="Yuan Y."/>
            <person name="Wessler S.R."/>
            <person name="Schmutz J."/>
            <person name="Willis J.H."/>
            <person name="Rokhsar D.S."/>
        </authorList>
    </citation>
    <scope>NUCLEOTIDE SEQUENCE [LARGE SCALE GENOMIC DNA]</scope>
    <source>
        <strain evidence="10">cv. DUN x IM62</strain>
    </source>
</reference>
<dbReference type="EMBL" id="KI630200">
    <property type="protein sequence ID" value="EYU45137.1"/>
    <property type="molecule type" value="Genomic_DNA"/>
</dbReference>
<organism evidence="9 10">
    <name type="scientific">Erythranthe guttata</name>
    <name type="common">Yellow monkey flower</name>
    <name type="synonym">Mimulus guttatus</name>
    <dbReference type="NCBI Taxonomy" id="4155"/>
    <lineage>
        <taxon>Eukaryota</taxon>
        <taxon>Viridiplantae</taxon>
        <taxon>Streptophyta</taxon>
        <taxon>Embryophyta</taxon>
        <taxon>Tracheophyta</taxon>
        <taxon>Spermatophyta</taxon>
        <taxon>Magnoliopsida</taxon>
        <taxon>eudicotyledons</taxon>
        <taxon>Gunneridae</taxon>
        <taxon>Pentapetalae</taxon>
        <taxon>asterids</taxon>
        <taxon>lamiids</taxon>
        <taxon>Lamiales</taxon>
        <taxon>Phrymaceae</taxon>
        <taxon>Erythranthe</taxon>
    </lineage>
</organism>
<keyword evidence="3 6" id="KW-0805">Transcription regulation</keyword>